<organism evidence="1 2">
    <name type="scientific">Mycobacterium kiyosense</name>
    <dbReference type="NCBI Taxonomy" id="2871094"/>
    <lineage>
        <taxon>Bacteria</taxon>
        <taxon>Bacillati</taxon>
        <taxon>Actinomycetota</taxon>
        <taxon>Actinomycetes</taxon>
        <taxon>Mycobacteriales</taxon>
        <taxon>Mycobacteriaceae</taxon>
        <taxon>Mycobacterium</taxon>
    </lineage>
</organism>
<dbReference type="Proteomes" id="UP001165663">
    <property type="component" value="Unassembled WGS sequence"/>
</dbReference>
<dbReference type="AlphaFoldDB" id="A0AA37PSA8"/>
<protein>
    <submittedName>
        <fullName evidence="1">Uncharacterized protein</fullName>
    </submittedName>
</protein>
<sequence>MDPDGLRAGGAQLLTDLLRSAETLPADNWVVDLTGFEEVAAGSTGRKVALTVRYAKLDDALHTELFVKFSRDLDNPVRDNARTQMEPEVRFAELSRAPGFPIAVPRALFADYHRRTGAGILITERIMFGSNGIERHYPKCLDYRMPRPEEHYRALLTALGRLAGAHRAGLLPQHSTEHFPLDVRAATVGERRVLTAEQLDRKLCRLTEFIGTWPGLLPVADPDFLDRLRRDVPRVALHEDLILRQLARDTDYVALCHWNANVDNAWFWRESDGVLRCGLLDWGCVSQMNLGMAIWGAMSGAETDLWSDHLDALLELFTDQVRHSGGPALDPDRLRRHTLRYAAVMGVAWLLDVPALLGKRFGTDVPPDRFDPRISEHEDVRAPLQMLVNLLNLWQRHRIGDLLDEAIAEVR</sequence>
<comment type="caution">
    <text evidence="1">The sequence shown here is derived from an EMBL/GenBank/DDBJ whole genome shotgun (WGS) entry which is preliminary data.</text>
</comment>
<proteinExistence type="predicted"/>
<gene>
    <name evidence="1" type="ORF">SRL2020028_04160</name>
</gene>
<name>A0AA37PSA8_9MYCO</name>
<evidence type="ECO:0000313" key="1">
    <source>
        <dbReference type="EMBL" id="GLB81160.1"/>
    </source>
</evidence>
<evidence type="ECO:0000313" key="2">
    <source>
        <dbReference type="Proteomes" id="UP001165663"/>
    </source>
</evidence>
<reference evidence="1" key="1">
    <citation type="submission" date="2022-07" db="EMBL/GenBank/DDBJ databases">
        <title>Mycobacterium kiyosense sp. nov., scotochromogenic slow-glowing species isolated from respiratory specimens.</title>
        <authorList>
            <person name="Fukano H."/>
            <person name="Kazumi Y."/>
            <person name="Sakagami N."/>
            <person name="Ato M."/>
            <person name="Mitarai S."/>
            <person name="Hoshino Y."/>
        </authorList>
    </citation>
    <scope>NUCLEOTIDE SEQUENCE</scope>
    <source>
        <strain evidence="1">SRL2020-028</strain>
    </source>
</reference>
<dbReference type="EMBL" id="BRXE01000002">
    <property type="protein sequence ID" value="GLB81160.1"/>
    <property type="molecule type" value="Genomic_DNA"/>
</dbReference>
<dbReference type="SUPFAM" id="SSF56112">
    <property type="entry name" value="Protein kinase-like (PK-like)"/>
    <property type="match status" value="1"/>
</dbReference>
<accession>A0AA37PSA8</accession>
<dbReference type="InterPro" id="IPR011009">
    <property type="entry name" value="Kinase-like_dom_sf"/>
</dbReference>